<organism evidence="3 4">
    <name type="scientific">Marinomonas aquiplantarum</name>
    <dbReference type="NCBI Taxonomy" id="491951"/>
    <lineage>
        <taxon>Bacteria</taxon>
        <taxon>Pseudomonadati</taxon>
        <taxon>Pseudomonadota</taxon>
        <taxon>Gammaproteobacteria</taxon>
        <taxon>Oceanospirillales</taxon>
        <taxon>Oceanospirillaceae</taxon>
        <taxon>Marinomonas</taxon>
    </lineage>
</organism>
<evidence type="ECO:0000256" key="1">
    <source>
        <dbReference type="SAM" id="Coils"/>
    </source>
</evidence>
<keyword evidence="4" id="KW-1185">Reference proteome</keyword>
<sequence>MWSVKQNLMVTALAIMWSTHTFAHPLIEFGKRCLIEEQQLNQAAMQVNQHQQNHQQAQQVSQGIKQQLQHYEAQQARLATSIKECQQTSKNTPYCHNVRDQHQKLQQRIQDTQQALIDEEETVSLYSYELMRDDYEQKLARFQMRCRNSNQHYAFIQNPEAYSAVCHNETLKQTQTCSFL</sequence>
<feature type="chain" id="PRO_5016991382" evidence="2">
    <location>
        <begin position="24"/>
        <end position="180"/>
    </location>
</feature>
<dbReference type="EMBL" id="QNRF01000003">
    <property type="protein sequence ID" value="RBO83853.1"/>
    <property type="molecule type" value="Genomic_DNA"/>
</dbReference>
<feature type="signal peptide" evidence="2">
    <location>
        <begin position="1"/>
        <end position="23"/>
    </location>
</feature>
<protein>
    <submittedName>
        <fullName evidence="3">Uncharacterized protein</fullName>
    </submittedName>
</protein>
<evidence type="ECO:0000256" key="2">
    <source>
        <dbReference type="SAM" id="SignalP"/>
    </source>
</evidence>
<dbReference type="Proteomes" id="UP000252086">
    <property type="component" value="Unassembled WGS sequence"/>
</dbReference>
<proteinExistence type="predicted"/>
<gene>
    <name evidence="3" type="ORF">DFP76_103127</name>
</gene>
<evidence type="ECO:0000313" key="4">
    <source>
        <dbReference type="Proteomes" id="UP000252086"/>
    </source>
</evidence>
<keyword evidence="2" id="KW-0732">Signal</keyword>
<keyword evidence="1" id="KW-0175">Coiled coil</keyword>
<dbReference type="RefSeq" id="WP_113873846.1">
    <property type="nucleotide sequence ID" value="NZ_QNRF01000003.1"/>
</dbReference>
<dbReference type="AlphaFoldDB" id="A0A366D1A1"/>
<name>A0A366D1A1_9GAMM</name>
<dbReference type="OrthoDB" id="6103773at2"/>
<comment type="caution">
    <text evidence="3">The sequence shown here is derived from an EMBL/GenBank/DDBJ whole genome shotgun (WGS) entry which is preliminary data.</text>
</comment>
<accession>A0A366D1A1</accession>
<evidence type="ECO:0000313" key="3">
    <source>
        <dbReference type="EMBL" id="RBO83853.1"/>
    </source>
</evidence>
<reference evidence="3 4" key="1">
    <citation type="submission" date="2018-06" db="EMBL/GenBank/DDBJ databases">
        <title>Genomic Encyclopedia of Type Strains, Phase III (KMG-III): the genomes of soil and plant-associated and newly described type strains.</title>
        <authorList>
            <person name="Whitman W."/>
        </authorList>
    </citation>
    <scope>NUCLEOTIDE SEQUENCE [LARGE SCALE GENOMIC DNA]</scope>
    <source>
        <strain evidence="3 4">CECT 7732</strain>
    </source>
</reference>
<feature type="coiled-coil region" evidence="1">
    <location>
        <begin position="40"/>
        <end position="122"/>
    </location>
</feature>